<dbReference type="Gene3D" id="2.40.50.40">
    <property type="match status" value="1"/>
</dbReference>
<keyword evidence="12" id="KW-1185">Reference proteome</keyword>
<dbReference type="GO" id="GO:0006955">
    <property type="term" value="P:immune response"/>
    <property type="evidence" value="ECO:0007669"/>
    <property type="project" value="InterPro"/>
</dbReference>
<accession>A0A9D3WNF1</accession>
<evidence type="ECO:0000256" key="8">
    <source>
        <dbReference type="ARBA" id="ARBA00023198"/>
    </source>
</evidence>
<keyword evidence="7" id="KW-1015">Disulfide bond</keyword>
<feature type="chain" id="PRO_5039754336" description="C-C motif chemokine" evidence="9">
    <location>
        <begin position="27"/>
        <end position="142"/>
    </location>
</feature>
<dbReference type="SUPFAM" id="SSF54117">
    <property type="entry name" value="Interleukin 8-like chemokines"/>
    <property type="match status" value="1"/>
</dbReference>
<evidence type="ECO:0000259" key="10">
    <source>
        <dbReference type="SMART" id="SM00199"/>
    </source>
</evidence>
<evidence type="ECO:0000313" key="12">
    <source>
        <dbReference type="Proteomes" id="UP000827986"/>
    </source>
</evidence>
<comment type="subcellular location">
    <subcellularLocation>
        <location evidence="1 9">Secreted</location>
    </subcellularLocation>
</comment>
<evidence type="ECO:0000256" key="6">
    <source>
        <dbReference type="ARBA" id="ARBA00022729"/>
    </source>
</evidence>
<keyword evidence="6 9" id="KW-0732">Signal</keyword>
<comment type="similarity">
    <text evidence="2 9">Belongs to the intercrine beta (chemokine CC) family.</text>
</comment>
<dbReference type="SMART" id="SM00199">
    <property type="entry name" value="SCY"/>
    <property type="match status" value="1"/>
</dbReference>
<feature type="signal peptide" evidence="9">
    <location>
        <begin position="1"/>
        <end position="26"/>
    </location>
</feature>
<dbReference type="Pfam" id="PF00048">
    <property type="entry name" value="IL8"/>
    <property type="match status" value="1"/>
</dbReference>
<dbReference type="GO" id="GO:0008009">
    <property type="term" value="F:chemokine activity"/>
    <property type="evidence" value="ECO:0007669"/>
    <property type="project" value="InterPro"/>
</dbReference>
<keyword evidence="3 9" id="KW-0145">Chemotaxis</keyword>
<dbReference type="FunFam" id="2.40.50.40:FF:000012">
    <property type="entry name" value="C-C motif chemokine"/>
    <property type="match status" value="1"/>
</dbReference>
<organism evidence="11 12">
    <name type="scientific">Mauremys mutica</name>
    <name type="common">yellowpond turtle</name>
    <dbReference type="NCBI Taxonomy" id="74926"/>
    <lineage>
        <taxon>Eukaryota</taxon>
        <taxon>Metazoa</taxon>
        <taxon>Chordata</taxon>
        <taxon>Craniata</taxon>
        <taxon>Vertebrata</taxon>
        <taxon>Euteleostomi</taxon>
        <taxon>Archelosauria</taxon>
        <taxon>Testudinata</taxon>
        <taxon>Testudines</taxon>
        <taxon>Cryptodira</taxon>
        <taxon>Durocryptodira</taxon>
        <taxon>Testudinoidea</taxon>
        <taxon>Geoemydidae</taxon>
        <taxon>Geoemydinae</taxon>
        <taxon>Mauremys</taxon>
    </lineage>
</organism>
<feature type="domain" description="Chemokine interleukin-8-like" evidence="10">
    <location>
        <begin position="29"/>
        <end position="89"/>
    </location>
</feature>
<dbReference type="GO" id="GO:0006954">
    <property type="term" value="P:inflammatory response"/>
    <property type="evidence" value="ECO:0007669"/>
    <property type="project" value="UniProtKB-KW"/>
</dbReference>
<dbReference type="AlphaFoldDB" id="A0A9D3WNF1"/>
<dbReference type="InterPro" id="IPR036048">
    <property type="entry name" value="Interleukin_8-like_sf"/>
</dbReference>
<evidence type="ECO:0000313" key="11">
    <source>
        <dbReference type="EMBL" id="KAH1164917.1"/>
    </source>
</evidence>
<dbReference type="PROSITE" id="PS00472">
    <property type="entry name" value="SMALL_CYTOKINES_CC"/>
    <property type="match status" value="1"/>
</dbReference>
<reference evidence="11" key="1">
    <citation type="submission" date="2021-09" db="EMBL/GenBank/DDBJ databases">
        <title>The genome of Mauremys mutica provides insights into the evolution of semi-aquatic lifestyle.</title>
        <authorList>
            <person name="Gong S."/>
            <person name="Gao Y."/>
        </authorList>
    </citation>
    <scope>NUCLEOTIDE SEQUENCE</scope>
    <source>
        <strain evidence="11">MM-2020</strain>
        <tissue evidence="11">Muscle</tissue>
    </source>
</reference>
<comment type="caution">
    <text evidence="11">The sequence shown here is derived from an EMBL/GenBank/DDBJ whole genome shotgun (WGS) entry which is preliminary data.</text>
</comment>
<evidence type="ECO:0000256" key="4">
    <source>
        <dbReference type="ARBA" id="ARBA00022514"/>
    </source>
</evidence>
<evidence type="ECO:0000256" key="3">
    <source>
        <dbReference type="ARBA" id="ARBA00022500"/>
    </source>
</evidence>
<protein>
    <recommendedName>
        <fullName evidence="9">C-C motif chemokine</fullName>
    </recommendedName>
</protein>
<dbReference type="PANTHER" id="PTHR12015:SF108">
    <property type="entry name" value="C-C MOTIF CHEMOKINE 20"/>
    <property type="match status" value="1"/>
</dbReference>
<evidence type="ECO:0000256" key="1">
    <source>
        <dbReference type="ARBA" id="ARBA00004613"/>
    </source>
</evidence>
<gene>
    <name evidence="11" type="ORF">KIL84_022476</name>
</gene>
<evidence type="ECO:0000256" key="9">
    <source>
        <dbReference type="RuleBase" id="RU361150"/>
    </source>
</evidence>
<dbReference type="EMBL" id="JAHDVG010000488">
    <property type="protein sequence ID" value="KAH1164917.1"/>
    <property type="molecule type" value="Genomic_DNA"/>
</dbReference>
<dbReference type="InterPro" id="IPR039809">
    <property type="entry name" value="Chemokine_b/g/d"/>
</dbReference>
<dbReference type="Proteomes" id="UP000827986">
    <property type="component" value="Unassembled WGS sequence"/>
</dbReference>
<proteinExistence type="inferred from homology"/>
<dbReference type="GO" id="GO:0005615">
    <property type="term" value="C:extracellular space"/>
    <property type="evidence" value="ECO:0007669"/>
    <property type="project" value="UniProtKB-KW"/>
</dbReference>
<keyword evidence="5 9" id="KW-0964">Secreted</keyword>
<evidence type="ECO:0000256" key="2">
    <source>
        <dbReference type="ARBA" id="ARBA00010868"/>
    </source>
</evidence>
<evidence type="ECO:0000256" key="5">
    <source>
        <dbReference type="ARBA" id="ARBA00022525"/>
    </source>
</evidence>
<dbReference type="PANTHER" id="PTHR12015">
    <property type="entry name" value="SMALL INDUCIBLE CYTOKINE A"/>
    <property type="match status" value="1"/>
</dbReference>
<evidence type="ECO:0000256" key="7">
    <source>
        <dbReference type="ARBA" id="ARBA00023157"/>
    </source>
</evidence>
<dbReference type="InterPro" id="IPR000827">
    <property type="entry name" value="Chemokine_CC_CS"/>
</dbReference>
<dbReference type="InterPro" id="IPR001811">
    <property type="entry name" value="Chemokine_IL8-like_dom"/>
</dbReference>
<name>A0A9D3WNF1_9SAUR</name>
<keyword evidence="4 9" id="KW-0202">Cytokine</keyword>
<sequence length="142" mass="15846">MTGFSSTSFILASLVGLLCLFCTSEAQSNQDCCLNYMRTELPRRAINGYTEQLSNEVCDIGAIIFHTKSGLKACANPEDNWVKKRLLWLSGDGPNCQQILEKSLPLDVVIACSDITVTETDRYIDILNYRMLTPVPCKKEES</sequence>
<keyword evidence="8" id="KW-0395">Inflammatory response</keyword>